<dbReference type="Pfam" id="PF02321">
    <property type="entry name" value="OEP"/>
    <property type="match status" value="2"/>
</dbReference>
<dbReference type="Gene3D" id="2.20.200.10">
    <property type="entry name" value="Outer membrane efflux proteins (OEP)"/>
    <property type="match status" value="1"/>
</dbReference>
<feature type="chain" id="PRO_5044989632" evidence="2">
    <location>
        <begin position="22"/>
        <end position="469"/>
    </location>
</feature>
<dbReference type="PROSITE" id="PS51257">
    <property type="entry name" value="PROKAR_LIPOPROTEIN"/>
    <property type="match status" value="1"/>
</dbReference>
<protein>
    <submittedName>
        <fullName evidence="3">TolC family protein</fullName>
    </submittedName>
</protein>
<comment type="subcellular location">
    <subcellularLocation>
        <location evidence="2">Cell membrane</location>
        <topology evidence="2">Lipid-anchor</topology>
    </subcellularLocation>
</comment>
<dbReference type="Proteomes" id="UP001495147">
    <property type="component" value="Unassembled WGS sequence"/>
</dbReference>
<keyword evidence="2" id="KW-0472">Membrane</keyword>
<evidence type="ECO:0000256" key="1">
    <source>
        <dbReference type="ARBA" id="ARBA00007613"/>
    </source>
</evidence>
<dbReference type="Gene3D" id="1.20.1600.10">
    <property type="entry name" value="Outer membrane efflux proteins (OEP)"/>
    <property type="match status" value="1"/>
</dbReference>
<evidence type="ECO:0000256" key="2">
    <source>
        <dbReference type="RuleBase" id="RU362097"/>
    </source>
</evidence>
<feature type="signal peptide" evidence="2">
    <location>
        <begin position="1"/>
        <end position="21"/>
    </location>
</feature>
<name>A0ABV0FVK8_9BURK</name>
<proteinExistence type="inferred from homology"/>
<dbReference type="InterPro" id="IPR003423">
    <property type="entry name" value="OMP_efflux"/>
</dbReference>
<organism evidence="3 4">
    <name type="scientific">Roseateles paludis</name>
    <dbReference type="NCBI Taxonomy" id="3145238"/>
    <lineage>
        <taxon>Bacteria</taxon>
        <taxon>Pseudomonadati</taxon>
        <taxon>Pseudomonadota</taxon>
        <taxon>Betaproteobacteria</taxon>
        <taxon>Burkholderiales</taxon>
        <taxon>Sphaerotilaceae</taxon>
        <taxon>Roseateles</taxon>
    </lineage>
</organism>
<dbReference type="InterPro" id="IPR010131">
    <property type="entry name" value="MdtP/NodT-like"/>
</dbReference>
<comment type="caution">
    <text evidence="3">The sequence shown here is derived from an EMBL/GenBank/DDBJ whole genome shotgun (WGS) entry which is preliminary data.</text>
</comment>
<dbReference type="NCBIfam" id="TIGR01845">
    <property type="entry name" value="outer_NodT"/>
    <property type="match status" value="1"/>
</dbReference>
<reference evidence="3 4" key="1">
    <citation type="submission" date="2024-05" db="EMBL/GenBank/DDBJ databases">
        <title>Roseateles sp. DJS-2-20 16S ribosomal RNA gene Genome sequencing and assembly.</title>
        <authorList>
            <person name="Woo H."/>
        </authorList>
    </citation>
    <scope>NUCLEOTIDE SEQUENCE [LARGE SCALE GENOMIC DNA]</scope>
    <source>
        <strain evidence="3 4">DJS-2-20</strain>
    </source>
</reference>
<evidence type="ECO:0000313" key="3">
    <source>
        <dbReference type="EMBL" id="MEO3689963.1"/>
    </source>
</evidence>
<keyword evidence="2" id="KW-0449">Lipoprotein</keyword>
<dbReference type="PANTHER" id="PTHR30203">
    <property type="entry name" value="OUTER MEMBRANE CATION EFFLUX PROTEIN"/>
    <property type="match status" value="1"/>
</dbReference>
<keyword evidence="2" id="KW-0812">Transmembrane</keyword>
<dbReference type="EMBL" id="JBDPZD010000001">
    <property type="protein sequence ID" value="MEO3689963.1"/>
    <property type="molecule type" value="Genomic_DNA"/>
</dbReference>
<sequence length="469" mass="48368">MLTRLTTLAAAAAALFLAACAAPPLPAGPQALAPQAFSGAASGSSAQALSLAQAFEGSATLQALVTEVLANNRDLRAAAARMRQQQLLAEARGAERMPQIDATAGAGRQRGYTPAGVVATGNAYSVGTGAHWELDLWGRLGNAATAASQDATAAARDRDAAALSLAAQAVSLQAELVGLGHRLQLARETLTVQRQLLAIVKARVDAGRGTAADAARAESLLASTEASVPALRNAACLTRLRIDVLRGQPPADCAKADADPLPALPAPRLVDLATLPSPATLLAQRPDVQAAFARAAAQAARTNQAWAARWPALSLVGNIGWSAAQTGELFKNSSLVGNLGAGLNWQWLDFGQRKAEEGAARAGYEAAVAAAEQAQLVALQDAQASLDSVRDVEQQTAAQATAAEASSRARELALKRYEAGVSDFFNLLDAERERLAAQDRLIQLQAQRAVAVVGVARAFAGGLTPNDAR</sequence>
<keyword evidence="2" id="KW-0564">Palmitate</keyword>
<comment type="similarity">
    <text evidence="1 2">Belongs to the outer membrane factor (OMF) (TC 1.B.17) family.</text>
</comment>
<keyword evidence="2" id="KW-1134">Transmembrane beta strand</keyword>
<keyword evidence="2" id="KW-0732">Signal</keyword>
<dbReference type="RefSeq" id="WP_347702802.1">
    <property type="nucleotide sequence ID" value="NZ_JBDPZD010000001.1"/>
</dbReference>
<evidence type="ECO:0000313" key="4">
    <source>
        <dbReference type="Proteomes" id="UP001495147"/>
    </source>
</evidence>
<accession>A0ABV0FVK8</accession>
<keyword evidence="4" id="KW-1185">Reference proteome</keyword>
<gene>
    <name evidence="3" type="ORF">ABDJ85_00680</name>
</gene>
<dbReference type="PANTHER" id="PTHR30203:SF32">
    <property type="entry name" value="CATION EFFLUX SYSTEM PROTEIN CUSC"/>
    <property type="match status" value="1"/>
</dbReference>
<dbReference type="SUPFAM" id="SSF56954">
    <property type="entry name" value="Outer membrane efflux proteins (OEP)"/>
    <property type="match status" value="1"/>
</dbReference>